<sequence length="766" mass="86047" precursor="true">ASLASLLILPAASLLPSIWSGPSRADHFIHQWVGNMAPSGNTLPNVSLVSAKPDASQSAATGRADDHGPLAVATSPSWHVDFRWCVLLVWAAGALVVLLGFVSRSRLLRGIERTAQVLDDPEWLRLVDAVRSELGLKRSVRVLVSSEPLMPMTWGWRRPVVLLSAGAVQWERERFRVVLRHELAHVKRWDCLTQEVANLVRAFYWFNPLVWLAARQMCLERERACDDLVLSAGARPSEYAGHLLEIARQFAYAPRVEAIAMARPSSLERRLRVIVDASHRPSRLRPASAFAILIMVSALALGVGGYKSTAASAENSAEKADALRQQQLVRLQTFFTAKEKQSLELAAKAGETNLLPEFHPYFDAAAKGDWQTVSNIYADFHRRHPQYANSTGDTNLIVSYWQPLLETGLAYKEVASDEARYVQTFIDETINSIPAGSIYFGGTDPGRGLITAFIKSHQDADPFFVLTQNALADSSYLEYLQTMYGGKIYVPSKEESEKCFQEYVSDATRRLDHDTNFPKEPRQIKPSENVYRVKGNVKVSGQVAVMSINGLITKIIFDKNPDREFYIEESFPLDWMYPYLEPHGLILKLNRQKVGTLTNEAVQRDHEYWTRQLQPMIGDWLNSDTSSKELAAFVEKVYVQHDLSGFKGDPRFVQDENACKLFSKLRSSIGGVYKWHIKNAKTPDERASMNKEAEFAFKQAFALCPDNTETVFRYVQFLLPAKVGDPMHRLDEAILIAEAAAHMPSFQGENGQQMRGLVAQLKGFRK</sequence>
<dbReference type="Pfam" id="PF05569">
    <property type="entry name" value="Peptidase_M56"/>
    <property type="match status" value="1"/>
</dbReference>
<name>B9XS75_PEDPL</name>
<feature type="non-terminal residue" evidence="3">
    <location>
        <position position="1"/>
    </location>
</feature>
<dbReference type="RefSeq" id="WP_007418658.1">
    <property type="nucleotide sequence ID" value="NZ_ABOX02000074.1"/>
</dbReference>
<organism evidence="3 4">
    <name type="scientific">Pedosphaera parvula (strain Ellin514)</name>
    <dbReference type="NCBI Taxonomy" id="320771"/>
    <lineage>
        <taxon>Bacteria</taxon>
        <taxon>Pseudomonadati</taxon>
        <taxon>Verrucomicrobiota</taxon>
        <taxon>Pedosphaerae</taxon>
        <taxon>Pedosphaerales</taxon>
        <taxon>Pedosphaeraceae</taxon>
        <taxon>Pedosphaera</taxon>
    </lineage>
</organism>
<dbReference type="EMBL" id="ABOX02000074">
    <property type="protein sequence ID" value="EEF57330.1"/>
    <property type="molecule type" value="Genomic_DNA"/>
</dbReference>
<evidence type="ECO:0000313" key="4">
    <source>
        <dbReference type="Proteomes" id="UP000003688"/>
    </source>
</evidence>
<dbReference type="AlphaFoldDB" id="B9XS75"/>
<evidence type="ECO:0000259" key="2">
    <source>
        <dbReference type="Pfam" id="PF05569"/>
    </source>
</evidence>
<dbReference type="STRING" id="320771.Cflav_PD0339"/>
<keyword evidence="1" id="KW-0472">Membrane</keyword>
<accession>B9XS75</accession>
<feature type="domain" description="Peptidase M56" evidence="2">
    <location>
        <begin position="69"/>
        <end position="274"/>
    </location>
</feature>
<evidence type="ECO:0000256" key="1">
    <source>
        <dbReference type="SAM" id="Phobius"/>
    </source>
</evidence>
<dbReference type="CDD" id="cd07341">
    <property type="entry name" value="M56_BlaR1_MecR1_like"/>
    <property type="match status" value="1"/>
</dbReference>
<reference evidence="3 4" key="1">
    <citation type="journal article" date="2011" name="J. Bacteriol.">
        <title>Genome sequence of 'Pedosphaera parvula' Ellin514, an aerobic Verrucomicrobial isolate from pasture soil.</title>
        <authorList>
            <person name="Kant R."/>
            <person name="van Passel M.W."/>
            <person name="Sangwan P."/>
            <person name="Palva A."/>
            <person name="Lucas S."/>
            <person name="Copeland A."/>
            <person name="Lapidus A."/>
            <person name="Glavina Del Rio T."/>
            <person name="Dalin E."/>
            <person name="Tice H."/>
            <person name="Bruce D."/>
            <person name="Goodwin L."/>
            <person name="Pitluck S."/>
            <person name="Chertkov O."/>
            <person name="Larimer F.W."/>
            <person name="Land M.L."/>
            <person name="Hauser L."/>
            <person name="Brettin T.S."/>
            <person name="Detter J.C."/>
            <person name="Han S."/>
            <person name="de Vos W.M."/>
            <person name="Janssen P.H."/>
            <person name="Smidt H."/>
        </authorList>
    </citation>
    <scope>NUCLEOTIDE SEQUENCE [LARGE SCALE GENOMIC DNA]</scope>
    <source>
        <strain evidence="3 4">Ellin514</strain>
    </source>
</reference>
<protein>
    <submittedName>
        <fullName evidence="3">Peptidase M56 BlaR1</fullName>
    </submittedName>
</protein>
<keyword evidence="4" id="KW-1185">Reference proteome</keyword>
<proteinExistence type="predicted"/>
<keyword evidence="1" id="KW-0812">Transmembrane</keyword>
<evidence type="ECO:0000313" key="3">
    <source>
        <dbReference type="EMBL" id="EEF57330.1"/>
    </source>
</evidence>
<dbReference type="PANTHER" id="PTHR34978:SF3">
    <property type="entry name" value="SLR0241 PROTEIN"/>
    <property type="match status" value="1"/>
</dbReference>
<gene>
    <name evidence="3" type="ORF">Cflav_PD0339</name>
</gene>
<dbReference type="Proteomes" id="UP000003688">
    <property type="component" value="Unassembled WGS sequence"/>
</dbReference>
<dbReference type="InterPro" id="IPR052173">
    <property type="entry name" value="Beta-lactam_resp_regulator"/>
</dbReference>
<keyword evidence="1" id="KW-1133">Transmembrane helix</keyword>
<dbReference type="InterPro" id="IPR008756">
    <property type="entry name" value="Peptidase_M56"/>
</dbReference>
<feature type="transmembrane region" description="Helical" evidence="1">
    <location>
        <begin position="287"/>
        <end position="306"/>
    </location>
</feature>
<feature type="transmembrane region" description="Helical" evidence="1">
    <location>
        <begin position="84"/>
        <end position="103"/>
    </location>
</feature>
<dbReference type="PANTHER" id="PTHR34978">
    <property type="entry name" value="POSSIBLE SENSOR-TRANSDUCER PROTEIN BLAR"/>
    <property type="match status" value="1"/>
</dbReference>
<dbReference type="Gene3D" id="3.30.2010.10">
    <property type="entry name" value="Metalloproteases ('zincins'), catalytic domain"/>
    <property type="match status" value="1"/>
</dbReference>
<comment type="caution">
    <text evidence="3">The sequence shown here is derived from an EMBL/GenBank/DDBJ whole genome shotgun (WGS) entry which is preliminary data.</text>
</comment>